<dbReference type="GO" id="GO:0005886">
    <property type="term" value="C:plasma membrane"/>
    <property type="evidence" value="ECO:0007669"/>
    <property type="project" value="TreeGrafter"/>
</dbReference>
<dbReference type="InterPro" id="IPR029025">
    <property type="entry name" value="T3SS_substrate_exporter_C"/>
</dbReference>
<accession>A0A1I7M3X0</accession>
<dbReference type="GO" id="GO:0009306">
    <property type="term" value="P:protein secretion"/>
    <property type="evidence" value="ECO:0007669"/>
    <property type="project" value="InterPro"/>
</dbReference>
<keyword evidence="3" id="KW-0282">Flagellum</keyword>
<keyword evidence="2" id="KW-0472">Membrane</keyword>
<dbReference type="STRING" id="1035707.SAMN05216552_10544"/>
<reference evidence="4" key="1">
    <citation type="submission" date="2016-10" db="EMBL/GenBank/DDBJ databases">
        <authorList>
            <person name="Varghese N."/>
            <person name="Submissions S."/>
        </authorList>
    </citation>
    <scope>NUCLEOTIDE SEQUENCE [LARGE SCALE GENOMIC DNA]</scope>
    <source>
        <strain evidence="4">CGMCC 1.11014</strain>
    </source>
</reference>
<feature type="transmembrane region" description="Helical" evidence="2">
    <location>
        <begin position="149"/>
        <end position="173"/>
    </location>
</feature>
<keyword evidence="4" id="KW-1185">Reference proteome</keyword>
<keyword evidence="3" id="KW-0966">Cell projection</keyword>
<feature type="transmembrane region" description="Helical" evidence="2">
    <location>
        <begin position="88"/>
        <end position="109"/>
    </location>
</feature>
<dbReference type="SUPFAM" id="SSF160544">
    <property type="entry name" value="EscU C-terminal domain-like"/>
    <property type="match status" value="1"/>
</dbReference>
<dbReference type="AlphaFoldDB" id="A0A1I7M3X0"/>
<protein>
    <submittedName>
        <fullName evidence="3">Flagellar biosynthetic protein FlhB</fullName>
    </submittedName>
</protein>
<keyword evidence="2" id="KW-0812">Transmembrane</keyword>
<evidence type="ECO:0000256" key="2">
    <source>
        <dbReference type="SAM" id="Phobius"/>
    </source>
</evidence>
<keyword evidence="3" id="KW-0969">Cilium</keyword>
<name>A0A1I7M3X0_9BURK</name>
<comment type="similarity">
    <text evidence="1">Belongs to the type III secretion exporter family.</text>
</comment>
<gene>
    <name evidence="3" type="ORF">SAMN05216552_10544</name>
</gene>
<evidence type="ECO:0000313" key="3">
    <source>
        <dbReference type="EMBL" id="SFV16615.1"/>
    </source>
</evidence>
<dbReference type="OrthoDB" id="9807950at2"/>
<dbReference type="EMBL" id="FPBO01000054">
    <property type="protein sequence ID" value="SFV16615.1"/>
    <property type="molecule type" value="Genomic_DNA"/>
</dbReference>
<sequence>MAEQDSDLSEQATPYKLEEARKKGNVARSNDFTAMAMMAALVLTIYANGWDALRQALRMQQQIMARATQLVWSTDAMAAWMGQLLTGMLVILGPLFLALVVTAVLANVFQTGPIFSFHPLSPDLTRLSPATGFKRVFSMRTLFEAAKSCVKLAILTTVAYFLVRDVIPGLIGLSAVDAKSYARTMIGLCGTLLVKLLLVLLLIALLDLGFTRWEFSKRMRMSKRDVKDEMKNRDGDPRIRARIRELRKEMLKRSKSMGKVPGADVLITNPTHLAVALSYAHGKSGAPQVVAKGAGDLARRMREVAARHQVPIVQNRALARTLFREVDYDGYVPEKLYPQIAKIMVWVYTMREAKRNSGKAV</sequence>
<evidence type="ECO:0000256" key="1">
    <source>
        <dbReference type="ARBA" id="ARBA00010690"/>
    </source>
</evidence>
<proteinExistence type="inferred from homology"/>
<keyword evidence="2" id="KW-1133">Transmembrane helix</keyword>
<evidence type="ECO:0000313" key="4">
    <source>
        <dbReference type="Proteomes" id="UP000199391"/>
    </source>
</evidence>
<feature type="transmembrane region" description="Helical" evidence="2">
    <location>
        <begin position="185"/>
        <end position="210"/>
    </location>
</feature>
<dbReference type="RefSeq" id="WP_093560942.1">
    <property type="nucleotide sequence ID" value="NZ_FPBO01000054.1"/>
</dbReference>
<dbReference type="Gene3D" id="3.40.1690.10">
    <property type="entry name" value="secretion proteins EscU"/>
    <property type="match status" value="1"/>
</dbReference>
<dbReference type="InterPro" id="IPR006135">
    <property type="entry name" value="T3SS_substrate_exporter"/>
</dbReference>
<dbReference type="PRINTS" id="PR00950">
    <property type="entry name" value="TYPE3IMSPROT"/>
</dbReference>
<dbReference type="Pfam" id="PF01312">
    <property type="entry name" value="Bac_export_2"/>
    <property type="match status" value="1"/>
</dbReference>
<dbReference type="Proteomes" id="UP000199391">
    <property type="component" value="Unassembled WGS sequence"/>
</dbReference>
<feature type="transmembrane region" description="Helical" evidence="2">
    <location>
        <begin position="32"/>
        <end position="51"/>
    </location>
</feature>
<dbReference type="PANTHER" id="PTHR30531">
    <property type="entry name" value="FLAGELLAR BIOSYNTHETIC PROTEIN FLHB"/>
    <property type="match status" value="1"/>
</dbReference>
<dbReference type="PANTHER" id="PTHR30531:SF12">
    <property type="entry name" value="FLAGELLAR BIOSYNTHETIC PROTEIN FLHB"/>
    <property type="match status" value="1"/>
</dbReference>
<organism evidence="3 4">
    <name type="scientific">Pseudoduganella namucuonensis</name>
    <dbReference type="NCBI Taxonomy" id="1035707"/>
    <lineage>
        <taxon>Bacteria</taxon>
        <taxon>Pseudomonadati</taxon>
        <taxon>Pseudomonadota</taxon>
        <taxon>Betaproteobacteria</taxon>
        <taxon>Burkholderiales</taxon>
        <taxon>Oxalobacteraceae</taxon>
        <taxon>Telluria group</taxon>
        <taxon>Pseudoduganella</taxon>
    </lineage>
</organism>